<evidence type="ECO:0000313" key="4">
    <source>
        <dbReference type="Proteomes" id="UP000038204"/>
    </source>
</evidence>
<feature type="domain" description="YqaJ viral recombinase" evidence="2">
    <location>
        <begin position="12"/>
        <end position="146"/>
    </location>
</feature>
<dbReference type="SUPFAM" id="SSF52980">
    <property type="entry name" value="Restriction endonuclease-like"/>
    <property type="match status" value="1"/>
</dbReference>
<evidence type="ECO:0000256" key="1">
    <source>
        <dbReference type="SAM" id="Coils"/>
    </source>
</evidence>
<dbReference type="GO" id="GO:0004519">
    <property type="term" value="F:endonuclease activity"/>
    <property type="evidence" value="ECO:0007669"/>
    <property type="project" value="UniProtKB-KW"/>
</dbReference>
<evidence type="ECO:0000259" key="2">
    <source>
        <dbReference type="Pfam" id="PF09588"/>
    </source>
</evidence>
<dbReference type="InterPro" id="IPR016889">
    <property type="entry name" value="UCP028503"/>
</dbReference>
<evidence type="ECO:0000313" key="3">
    <source>
        <dbReference type="EMBL" id="CNH79485.1"/>
    </source>
</evidence>
<dbReference type="EMBL" id="CQBK01000009">
    <property type="protein sequence ID" value="CNH79485.1"/>
    <property type="molecule type" value="Genomic_DNA"/>
</dbReference>
<dbReference type="InterPro" id="IPR011604">
    <property type="entry name" value="PDDEXK-like_dom_sf"/>
</dbReference>
<reference evidence="3 4" key="1">
    <citation type="submission" date="2015-03" db="EMBL/GenBank/DDBJ databases">
        <authorList>
            <person name="Murphy D."/>
        </authorList>
    </citation>
    <scope>NUCLEOTIDE SEQUENCE [LARGE SCALE GENOMIC DNA]</scope>
    <source>
        <strain evidence="3 4">Y233</strain>
    </source>
</reference>
<dbReference type="Gene3D" id="3.90.320.10">
    <property type="match status" value="1"/>
</dbReference>
<keyword evidence="3" id="KW-0378">Hydrolase</keyword>
<dbReference type="Proteomes" id="UP000038204">
    <property type="component" value="Unassembled WGS sequence"/>
</dbReference>
<feature type="coiled-coil region" evidence="1">
    <location>
        <begin position="417"/>
        <end position="447"/>
    </location>
</feature>
<accession>A0A0T9PS69</accession>
<keyword evidence="3" id="KW-0255">Endonuclease</keyword>
<protein>
    <submittedName>
        <fullName evidence="3">Putative phage-type endonuclease</fullName>
    </submittedName>
</protein>
<keyword evidence="1" id="KW-0175">Coiled coil</keyword>
<dbReference type="Pfam" id="PF09588">
    <property type="entry name" value="YqaJ"/>
    <property type="match status" value="1"/>
</dbReference>
<dbReference type="InterPro" id="IPR019080">
    <property type="entry name" value="YqaJ_viral_recombinase"/>
</dbReference>
<sequence>MQIINVQQGTQEWHTLRSRHFTASEAPVMMATSSKMRRDELLNMKATGSEREISDWVQTNLFDKGHAQEATARVIVESIIGTELFPATAIDDDGYLLASFDGMTMMEDVLFEHKMWNATLAQAVADKDLPPEYYWQLEQQLAVSDAEKIIFVVSDGTKENFVWMEYLPVRGRRKELMAGWQQFEQDLNGYTAPEIKDIPQGKALMRLPALLVEIEGAVKESNLAVYQNQALAFIQSINTNLVTDQDFADAEETVKFCEKAEKELDLIKQQALSKTEQIDLLFRTIDTLRDEMRNKRLDLSKLVKLRKEAIRLEILNKAKTALAEHISSINKQLAIVTLPTIPADFATAIKGKKTLTSLQSAANDELARAKIAANQVSEKYQANLTLFTDIEPAYKNLFADINQIIGLEHEHLALMIEQRITRQKQIEEQQRQQAEQQQEELKKRQLAAAAVTTEIVAVSTATTAHQPLHPAGAVSFPEQLGKTTNETKIATPVDLIAQINADLVTAGIDLTTETVYRLYQAVKAGRIRYFSITQ</sequence>
<proteinExistence type="predicted"/>
<keyword evidence="3" id="KW-0540">Nuclease</keyword>
<gene>
    <name evidence="3" type="ORF">ERS008667_01542</name>
</gene>
<name>A0A0T9PS69_9GAMM</name>
<organism evidence="3 4">
    <name type="scientific">Yersinia similis</name>
    <dbReference type="NCBI Taxonomy" id="367190"/>
    <lineage>
        <taxon>Bacteria</taxon>
        <taxon>Pseudomonadati</taxon>
        <taxon>Pseudomonadota</taxon>
        <taxon>Gammaproteobacteria</taxon>
        <taxon>Enterobacterales</taxon>
        <taxon>Yersiniaceae</taxon>
        <taxon>Yersinia</taxon>
    </lineage>
</organism>
<dbReference type="RefSeq" id="WP_011192243.1">
    <property type="nucleotide sequence ID" value="NZ_CQBK01000009.1"/>
</dbReference>
<dbReference type="PIRSF" id="PIRSF028503">
    <property type="entry name" value="UCP028503"/>
    <property type="match status" value="1"/>
</dbReference>
<dbReference type="AlphaFoldDB" id="A0A0T9PS69"/>
<dbReference type="InterPro" id="IPR011335">
    <property type="entry name" value="Restrct_endonuc-II-like"/>
</dbReference>